<dbReference type="Proteomes" id="UP000469952">
    <property type="component" value="Unassembled WGS sequence"/>
</dbReference>
<evidence type="ECO:0000313" key="2">
    <source>
        <dbReference type="Proteomes" id="UP000469952"/>
    </source>
</evidence>
<evidence type="ECO:0000313" key="1">
    <source>
        <dbReference type="EMBL" id="MQR27299.1"/>
    </source>
</evidence>
<name>A0A843Z3N3_LEUME</name>
<proteinExistence type="predicted"/>
<dbReference type="Pfam" id="PF12691">
    <property type="entry name" value="Phage_tail_terminator_6"/>
    <property type="match status" value="1"/>
</dbReference>
<protein>
    <submittedName>
        <fullName evidence="1">Capsid protein</fullName>
    </submittedName>
</protein>
<reference evidence="1 2" key="1">
    <citation type="submission" date="2019-10" db="EMBL/GenBank/DDBJ databases">
        <title>WGS of Leuconostoc mesenteroides.</title>
        <authorList>
            <person name="Melo Bolivar J."/>
            <person name="Marino-Ramirez L."/>
            <person name="Villamil Diaz L.M."/>
        </authorList>
    </citation>
    <scope>NUCLEOTIDE SEQUENCE [LARGE SCALE GENOMIC DNA]</scope>
    <source>
        <strain evidence="1 2">M11</strain>
    </source>
</reference>
<comment type="caution">
    <text evidence="1">The sequence shown here is derived from an EMBL/GenBank/DDBJ whole genome shotgun (WGS) entry which is preliminary data.</text>
</comment>
<accession>A0A843Z3N3</accession>
<dbReference type="RefSeq" id="WP_153245456.1">
    <property type="nucleotide sequence ID" value="NZ_WIPA01000014.1"/>
</dbReference>
<sequence length="131" mass="14827">MDLIERLSDKINSIDLPQIMIIGQLSEDSDFGFYSQPGSQVISQDWSGIQERLLPFEVALRTDDIELGNNTLWKISELLDSTNSLETDGTYEFNKINIEPQPFLAMIDVANKGIFLLDFNVEITQQINLGD</sequence>
<gene>
    <name evidence="1" type="ORF">GFV13_08505</name>
</gene>
<dbReference type="InterPro" id="IPR024411">
    <property type="entry name" value="Tail_terminator_phage"/>
</dbReference>
<organism evidence="1 2">
    <name type="scientific">Leuconostoc mesenteroides</name>
    <dbReference type="NCBI Taxonomy" id="1245"/>
    <lineage>
        <taxon>Bacteria</taxon>
        <taxon>Bacillati</taxon>
        <taxon>Bacillota</taxon>
        <taxon>Bacilli</taxon>
        <taxon>Lactobacillales</taxon>
        <taxon>Lactobacillaceae</taxon>
        <taxon>Leuconostoc</taxon>
    </lineage>
</organism>
<dbReference type="EMBL" id="WIPA01000014">
    <property type="protein sequence ID" value="MQR27299.1"/>
    <property type="molecule type" value="Genomic_DNA"/>
</dbReference>
<dbReference type="AlphaFoldDB" id="A0A843Z3N3"/>